<keyword evidence="1" id="KW-0812">Transmembrane</keyword>
<reference evidence="2 3" key="1">
    <citation type="submission" date="2024-03" db="EMBL/GenBank/DDBJ databases">
        <title>Human intestinal bacterial collection.</title>
        <authorList>
            <person name="Pauvert C."/>
            <person name="Hitch T.C.A."/>
            <person name="Clavel T."/>
        </authorList>
    </citation>
    <scope>NUCLEOTIDE SEQUENCE [LARGE SCALE GENOMIC DNA]</scope>
    <source>
        <strain evidence="2 3">CLA-AA-H78B</strain>
    </source>
</reference>
<feature type="transmembrane region" description="Helical" evidence="1">
    <location>
        <begin position="45"/>
        <end position="63"/>
    </location>
</feature>
<protein>
    <submittedName>
        <fullName evidence="2">Uncharacterized protein</fullName>
    </submittedName>
</protein>
<accession>A0ABV1HZH2</accession>
<evidence type="ECO:0000313" key="3">
    <source>
        <dbReference type="Proteomes" id="UP001470288"/>
    </source>
</evidence>
<dbReference type="Proteomes" id="UP001470288">
    <property type="component" value="Unassembled WGS sequence"/>
</dbReference>
<dbReference type="RefSeq" id="WP_118438222.1">
    <property type="nucleotide sequence ID" value="NZ_JBBMFC010000005.1"/>
</dbReference>
<feature type="transmembrane region" description="Helical" evidence="1">
    <location>
        <begin position="104"/>
        <end position="122"/>
    </location>
</feature>
<comment type="caution">
    <text evidence="2">The sequence shown here is derived from an EMBL/GenBank/DDBJ whole genome shotgun (WGS) entry which is preliminary data.</text>
</comment>
<gene>
    <name evidence="2" type="ORF">WMO62_04305</name>
</gene>
<keyword evidence="3" id="KW-1185">Reference proteome</keyword>
<organism evidence="2 3">
    <name type="scientific">Hominiventricola aquisgranensis</name>
    <dbReference type="NCBI Taxonomy" id="3133164"/>
    <lineage>
        <taxon>Bacteria</taxon>
        <taxon>Bacillati</taxon>
        <taxon>Bacillota</taxon>
        <taxon>Clostridia</taxon>
        <taxon>Lachnospirales</taxon>
        <taxon>Lachnospiraceae</taxon>
        <taxon>Hominiventricola</taxon>
    </lineage>
</organism>
<dbReference type="EMBL" id="JBBMFC010000005">
    <property type="protein sequence ID" value="MEQ2578068.1"/>
    <property type="molecule type" value="Genomic_DNA"/>
</dbReference>
<feature type="transmembrane region" description="Helical" evidence="1">
    <location>
        <begin position="75"/>
        <end position="97"/>
    </location>
</feature>
<feature type="transmembrane region" description="Helical" evidence="1">
    <location>
        <begin position="134"/>
        <end position="153"/>
    </location>
</feature>
<keyword evidence="1" id="KW-1133">Transmembrane helix</keyword>
<keyword evidence="1" id="KW-0472">Membrane</keyword>
<feature type="transmembrane region" description="Helical" evidence="1">
    <location>
        <begin position="6"/>
        <end position="33"/>
    </location>
</feature>
<proteinExistence type="predicted"/>
<name>A0ABV1HZH2_9FIRM</name>
<sequence length="155" mass="16914">MSYANAIIGLGVGIAAVILIIAIACYVIFSYAHMKALKALGYDKAWLAWIPYGCTFACADAAAKDEDPVELFGSFTVPALLFKLWWILLLVLGFLPFPGWLSNVLNIALNIVFMGSIYAKMFAELDGKTESEEQVLGCVSGFLPIVAVFKFLCMK</sequence>
<evidence type="ECO:0000256" key="1">
    <source>
        <dbReference type="SAM" id="Phobius"/>
    </source>
</evidence>
<evidence type="ECO:0000313" key="2">
    <source>
        <dbReference type="EMBL" id="MEQ2578068.1"/>
    </source>
</evidence>